<dbReference type="GO" id="GO:0005829">
    <property type="term" value="C:cytosol"/>
    <property type="evidence" value="ECO:0007669"/>
    <property type="project" value="TreeGrafter"/>
</dbReference>
<evidence type="ECO:0000256" key="2">
    <source>
        <dbReference type="SAM" id="Phobius"/>
    </source>
</evidence>
<dbReference type="GeneID" id="58555458"/>
<organism evidence="3 4">
    <name type="scientific">Streptococcus pseudoporcinus</name>
    <dbReference type="NCBI Taxonomy" id="361101"/>
    <lineage>
        <taxon>Bacteria</taxon>
        <taxon>Bacillati</taxon>
        <taxon>Bacillota</taxon>
        <taxon>Bacilli</taxon>
        <taxon>Lactobacillales</taxon>
        <taxon>Streptococcaceae</taxon>
        <taxon>Streptococcus</taxon>
    </lineage>
</organism>
<dbReference type="SMART" id="SM00698">
    <property type="entry name" value="MORN"/>
    <property type="match status" value="3"/>
</dbReference>
<evidence type="ECO:0000256" key="1">
    <source>
        <dbReference type="ARBA" id="ARBA00022737"/>
    </source>
</evidence>
<keyword evidence="2" id="KW-0472">Membrane</keyword>
<dbReference type="InterPro" id="IPR003409">
    <property type="entry name" value="MORN"/>
</dbReference>
<protein>
    <submittedName>
        <fullName evidence="3">MORN repeat protein</fullName>
    </submittedName>
</protein>
<dbReference type="PANTHER" id="PTHR43215">
    <property type="entry name" value="RADIAL SPOKE HEAD 1 HOMOLOG"/>
    <property type="match status" value="1"/>
</dbReference>
<dbReference type="RefSeq" id="WP_007891657.1">
    <property type="nucleotide sequence ID" value="NZ_CABEHT010000001.1"/>
</dbReference>
<name>A0A4U9XHQ1_9STRE</name>
<proteinExistence type="predicted"/>
<dbReference type="PANTHER" id="PTHR43215:SF14">
    <property type="entry name" value="RADIAL SPOKE HEAD 1 HOMOLOG"/>
    <property type="match status" value="1"/>
</dbReference>
<gene>
    <name evidence="3" type="ORF">NCTC5386_00067</name>
</gene>
<dbReference type="Proteomes" id="UP000394068">
    <property type="component" value="Unassembled WGS sequence"/>
</dbReference>
<dbReference type="PIRSF" id="PIRSF034300">
    <property type="entry name" value="UCP034300"/>
    <property type="match status" value="1"/>
</dbReference>
<dbReference type="EMBL" id="CABEHT010000001">
    <property type="protein sequence ID" value="VTS12275.1"/>
    <property type="molecule type" value="Genomic_DNA"/>
</dbReference>
<keyword evidence="2" id="KW-1133">Transmembrane helix</keyword>
<reference evidence="3 4" key="1">
    <citation type="submission" date="2019-05" db="EMBL/GenBank/DDBJ databases">
        <authorList>
            <consortium name="Pathogen Informatics"/>
        </authorList>
    </citation>
    <scope>NUCLEOTIDE SEQUENCE [LARGE SCALE GENOMIC DNA]</scope>
    <source>
        <strain evidence="3 4">NCTC5386</strain>
    </source>
</reference>
<sequence length="133" mass="14750">MEKIKAFIQELTITRAKLEIITVIILVVCGLSVFALHHRAKVALTYDHGRITYTGYVLNHRMNGKGKLTYGNGDTYSGDFRDGQFSGLGTYKASSGWSYSGRFKNGQADGKGVLKAKNSKVYKGTFKQGIYQK</sequence>
<evidence type="ECO:0000313" key="4">
    <source>
        <dbReference type="Proteomes" id="UP000394068"/>
    </source>
</evidence>
<keyword evidence="2" id="KW-0812">Transmembrane</keyword>
<accession>A0A4U9XHQ1</accession>
<dbReference type="Pfam" id="PF02493">
    <property type="entry name" value="MORN"/>
    <property type="match status" value="3"/>
</dbReference>
<dbReference type="SUPFAM" id="SSF82185">
    <property type="entry name" value="Histone H3 K4-specific methyltransferase SET7/9 N-terminal domain"/>
    <property type="match status" value="1"/>
</dbReference>
<keyword evidence="1" id="KW-0677">Repeat</keyword>
<dbReference type="Gene3D" id="2.20.110.10">
    <property type="entry name" value="Histone H3 K4-specific methyltransferase SET7/9 N-terminal domain"/>
    <property type="match status" value="2"/>
</dbReference>
<evidence type="ECO:0000313" key="3">
    <source>
        <dbReference type="EMBL" id="VTS12275.1"/>
    </source>
</evidence>
<dbReference type="InterPro" id="IPR014590">
    <property type="entry name" value="UCP034300_MORN_rpt-cont"/>
</dbReference>
<dbReference type="AlphaFoldDB" id="A0A4U9XHQ1"/>
<feature type="transmembrane region" description="Helical" evidence="2">
    <location>
        <begin position="20"/>
        <end position="37"/>
    </location>
</feature>